<dbReference type="RefSeq" id="WP_182350902.1">
    <property type="nucleotide sequence ID" value="NZ_JAJSPM010000001.1"/>
</dbReference>
<feature type="transmembrane region" description="Helical" evidence="1">
    <location>
        <begin position="41"/>
        <end position="67"/>
    </location>
</feature>
<feature type="transmembrane region" description="Helical" evidence="1">
    <location>
        <begin position="104"/>
        <end position="121"/>
    </location>
</feature>
<keyword evidence="1" id="KW-0472">Membrane</keyword>
<keyword evidence="3" id="KW-1185">Reference proteome</keyword>
<comment type="caution">
    <text evidence="2">The sequence shown here is derived from an EMBL/GenBank/DDBJ whole genome shotgun (WGS) entry which is preliminary data.</text>
</comment>
<dbReference type="Proteomes" id="UP001320170">
    <property type="component" value="Unassembled WGS sequence"/>
</dbReference>
<feature type="transmembrane region" description="Helical" evidence="1">
    <location>
        <begin position="79"/>
        <end position="98"/>
    </location>
</feature>
<evidence type="ECO:0000313" key="2">
    <source>
        <dbReference type="EMBL" id="MCE3530960.1"/>
    </source>
</evidence>
<reference evidence="2 3" key="1">
    <citation type="journal article" date="2024" name="Pathogens">
        <title>Characterization of a Novel Species of Legionella Isolated from a Healthcare Facility: Legionella resiliens sp. nov.</title>
        <authorList>
            <person name="Cristino S."/>
            <person name="Pascale M.R."/>
            <person name="Marino F."/>
            <person name="Derelitto C."/>
            <person name="Salaris S."/>
            <person name="Orsini M."/>
            <person name="Squarzoni S."/>
            <person name="Grottola A."/>
            <person name="Girolamini L."/>
        </authorList>
    </citation>
    <scope>NUCLEOTIDE SEQUENCE [LARGE SCALE GENOMIC DNA]</scope>
    <source>
        <strain evidence="2 3">8cVS16</strain>
    </source>
</reference>
<accession>A0ABS8X0Y6</accession>
<evidence type="ECO:0000313" key="3">
    <source>
        <dbReference type="Proteomes" id="UP001320170"/>
    </source>
</evidence>
<sequence>MNRNLLKTCCLFLSITLFVTSLFLPAAVIPEIERGLYQINYGYEIFCFGWLGLISWQPAWLANPFYVMALLTYGSKKSYVFASLSFFLALFSPFILVVKLLIGFYIWLGSIVILLYGVNLHERRL</sequence>
<keyword evidence="1" id="KW-0812">Transmembrane</keyword>
<gene>
    <name evidence="2" type="ORF">LXO92_01040</name>
</gene>
<protein>
    <recommendedName>
        <fullName evidence="4">Transmembrane protein</fullName>
    </recommendedName>
</protein>
<name>A0ABS8X0Y6_9GAMM</name>
<organism evidence="2 3">
    <name type="scientific">Legionella resiliens</name>
    <dbReference type="NCBI Taxonomy" id="2905958"/>
    <lineage>
        <taxon>Bacteria</taxon>
        <taxon>Pseudomonadati</taxon>
        <taxon>Pseudomonadota</taxon>
        <taxon>Gammaproteobacteria</taxon>
        <taxon>Legionellales</taxon>
        <taxon>Legionellaceae</taxon>
        <taxon>Legionella</taxon>
    </lineage>
</organism>
<evidence type="ECO:0008006" key="4">
    <source>
        <dbReference type="Google" id="ProtNLM"/>
    </source>
</evidence>
<dbReference type="EMBL" id="JAJTND010000001">
    <property type="protein sequence ID" value="MCE3530960.1"/>
    <property type="molecule type" value="Genomic_DNA"/>
</dbReference>
<proteinExistence type="predicted"/>
<evidence type="ECO:0000256" key="1">
    <source>
        <dbReference type="SAM" id="Phobius"/>
    </source>
</evidence>
<keyword evidence="1" id="KW-1133">Transmembrane helix</keyword>